<dbReference type="Pfam" id="PF00465">
    <property type="entry name" value="Fe-ADH"/>
    <property type="match status" value="1"/>
</dbReference>
<reference evidence="4 5" key="1">
    <citation type="journal article" date="2020" name="Biotechnol. Biofuels">
        <title>New insights from the biogas microbiome by comprehensive genome-resolved metagenomics of nearly 1600 species originating from multiple anaerobic digesters.</title>
        <authorList>
            <person name="Campanaro S."/>
            <person name="Treu L."/>
            <person name="Rodriguez-R L.M."/>
            <person name="Kovalovszki A."/>
            <person name="Ziels R.M."/>
            <person name="Maus I."/>
            <person name="Zhu X."/>
            <person name="Kougias P.G."/>
            <person name="Basile A."/>
            <person name="Luo G."/>
            <person name="Schluter A."/>
            <person name="Konstantinidis K.T."/>
            <person name="Angelidaki I."/>
        </authorList>
    </citation>
    <scope>NUCLEOTIDE SEQUENCE [LARGE SCALE GENOMIC DNA]</scope>
    <source>
        <strain evidence="4">AS27yjCOA_61</strain>
    </source>
</reference>
<keyword evidence="1" id="KW-0560">Oxidoreductase</keyword>
<dbReference type="Pfam" id="PF25137">
    <property type="entry name" value="ADH_Fe_C"/>
    <property type="match status" value="1"/>
</dbReference>
<dbReference type="PANTHER" id="PTHR11496">
    <property type="entry name" value="ALCOHOL DEHYDROGENASE"/>
    <property type="match status" value="1"/>
</dbReference>
<dbReference type="InterPro" id="IPR001670">
    <property type="entry name" value="ADH_Fe/GldA"/>
</dbReference>
<gene>
    <name evidence="4" type="ORF">GX453_04795</name>
</gene>
<dbReference type="InterPro" id="IPR056798">
    <property type="entry name" value="ADH_Fe_C"/>
</dbReference>
<sequence>MTDIFLPTKVLIEQDVIEKQKEAWVLGETALLVTGRHSAVFSGAQEAILSVLEAQGVRAHIFNEVENDPAYDTIEKAAQMAREVKADFIIGIGGGSPLDAAKAIAVLAVNDLNADALFRHEFETALPIVAVPTTAGTGSEVTPYSVIYRADKGTKLSFGNDLTFPKVALLDEKYTETLSANITIHTAIDAFTHSFEGFLANRATAYSDMIALEAIRLFGEVVGDLKTGEYSTELRAKLLYISLLGGIVITHTGVTIVHGMGYAYTVHYDIPHGQANGLLLDRYMTYLEEKECPKLAVALSTLGYDHHALANELTTLLGLPPQLKVGQVSQFTTQTLLQKGSIQNTYGDLTEADIKALWEK</sequence>
<feature type="domain" description="Alcohol dehydrogenase iron-type/glycerol dehydrogenase GldA" evidence="2">
    <location>
        <begin position="7"/>
        <end position="171"/>
    </location>
</feature>
<dbReference type="AlphaFoldDB" id="A0A847J112"/>
<dbReference type="CDD" id="cd08181">
    <property type="entry name" value="PPD-like"/>
    <property type="match status" value="1"/>
</dbReference>
<dbReference type="Proteomes" id="UP000559962">
    <property type="component" value="Unassembled WGS sequence"/>
</dbReference>
<dbReference type="GO" id="GO:0046872">
    <property type="term" value="F:metal ion binding"/>
    <property type="evidence" value="ECO:0007669"/>
    <property type="project" value="InterPro"/>
</dbReference>
<accession>A0A847J112</accession>
<comment type="caution">
    <text evidence="4">The sequence shown here is derived from an EMBL/GenBank/DDBJ whole genome shotgun (WGS) entry which is preliminary data.</text>
</comment>
<dbReference type="InterPro" id="IPR039697">
    <property type="entry name" value="Alcohol_dehydrogenase_Fe"/>
</dbReference>
<feature type="domain" description="Fe-containing alcohol dehydrogenase-like C-terminal" evidence="3">
    <location>
        <begin position="183"/>
        <end position="325"/>
    </location>
</feature>
<evidence type="ECO:0000259" key="2">
    <source>
        <dbReference type="Pfam" id="PF00465"/>
    </source>
</evidence>
<evidence type="ECO:0000259" key="3">
    <source>
        <dbReference type="Pfam" id="PF25137"/>
    </source>
</evidence>
<name>A0A847J112_9LACT</name>
<evidence type="ECO:0000313" key="5">
    <source>
        <dbReference type="Proteomes" id="UP000559962"/>
    </source>
</evidence>
<proteinExistence type="predicted"/>
<evidence type="ECO:0000256" key="1">
    <source>
        <dbReference type="ARBA" id="ARBA00023002"/>
    </source>
</evidence>
<dbReference type="FunFam" id="3.40.50.1970:FF:000003">
    <property type="entry name" value="Alcohol dehydrogenase, iron-containing"/>
    <property type="match status" value="1"/>
</dbReference>
<dbReference type="SUPFAM" id="SSF56796">
    <property type="entry name" value="Dehydroquinate synthase-like"/>
    <property type="match status" value="1"/>
</dbReference>
<dbReference type="Gene3D" id="1.20.1090.10">
    <property type="entry name" value="Dehydroquinate synthase-like - alpha domain"/>
    <property type="match status" value="1"/>
</dbReference>
<dbReference type="EMBL" id="JAAYVO010000059">
    <property type="protein sequence ID" value="NLH35328.1"/>
    <property type="molecule type" value="Genomic_DNA"/>
</dbReference>
<organism evidence="4 5">
    <name type="scientific">Pseudolactococcus chungangensis</name>
    <dbReference type="NCBI Taxonomy" id="451457"/>
    <lineage>
        <taxon>Bacteria</taxon>
        <taxon>Bacillati</taxon>
        <taxon>Bacillota</taxon>
        <taxon>Bacilli</taxon>
        <taxon>Lactobacillales</taxon>
        <taxon>Streptococcaceae</taxon>
        <taxon>Pseudolactococcus</taxon>
    </lineage>
</organism>
<dbReference type="GO" id="GO:0004022">
    <property type="term" value="F:alcohol dehydrogenase (NAD+) activity"/>
    <property type="evidence" value="ECO:0007669"/>
    <property type="project" value="TreeGrafter"/>
</dbReference>
<dbReference type="PANTHER" id="PTHR11496:SF104">
    <property type="entry name" value="3-DEOXY-ALPHA-D-MANNO-OCTULOSONATE 8-OXIDASE"/>
    <property type="match status" value="1"/>
</dbReference>
<protein>
    <submittedName>
        <fullName evidence="4">Iron-containing alcohol dehydrogenase</fullName>
    </submittedName>
</protein>
<evidence type="ECO:0000313" key="4">
    <source>
        <dbReference type="EMBL" id="NLH35328.1"/>
    </source>
</evidence>
<dbReference type="Gene3D" id="3.40.50.1970">
    <property type="match status" value="1"/>
</dbReference>